<dbReference type="GO" id="GO:0006355">
    <property type="term" value="P:regulation of DNA-templated transcription"/>
    <property type="evidence" value="ECO:0007669"/>
    <property type="project" value="InterPro"/>
</dbReference>
<reference evidence="9 10" key="1">
    <citation type="submission" date="2018-08" db="EMBL/GenBank/DDBJ databases">
        <title>A genome reference for cultivated species of the human gut microbiota.</title>
        <authorList>
            <person name="Zou Y."/>
            <person name="Xue W."/>
            <person name="Luo G."/>
        </authorList>
    </citation>
    <scope>NUCLEOTIDE SEQUENCE [LARGE SCALE GENOMIC DNA]</scope>
    <source>
        <strain evidence="9 10">AF35-6BH</strain>
    </source>
</reference>
<evidence type="ECO:0000313" key="8">
    <source>
        <dbReference type="EMBL" id="MBS4883632.1"/>
    </source>
</evidence>
<dbReference type="InterPro" id="IPR016032">
    <property type="entry name" value="Sig_transdc_resp-reg_C-effctor"/>
</dbReference>
<dbReference type="Gene3D" id="6.10.250.690">
    <property type="match status" value="1"/>
</dbReference>
<protein>
    <submittedName>
        <fullName evidence="9">DNA-binding response regulator</fullName>
    </submittedName>
    <submittedName>
        <fullName evidence="8">Response regulator transcription factor</fullName>
    </submittedName>
</protein>
<feature type="DNA-binding region" description="OmpR/PhoB-type" evidence="5">
    <location>
        <begin position="134"/>
        <end position="232"/>
    </location>
</feature>
<gene>
    <name evidence="9" type="ORF">DWZ83_06490</name>
    <name evidence="8" type="ORF">KHZ85_02580</name>
</gene>
<dbReference type="GO" id="GO:0000156">
    <property type="term" value="F:phosphorelay response regulator activity"/>
    <property type="evidence" value="ECO:0007669"/>
    <property type="project" value="TreeGrafter"/>
</dbReference>
<dbReference type="Pfam" id="PF00072">
    <property type="entry name" value="Response_reg"/>
    <property type="match status" value="1"/>
</dbReference>
<dbReference type="Gene3D" id="1.10.10.10">
    <property type="entry name" value="Winged helix-like DNA-binding domain superfamily/Winged helix DNA-binding domain"/>
    <property type="match status" value="1"/>
</dbReference>
<dbReference type="InterPro" id="IPR011006">
    <property type="entry name" value="CheY-like_superfamily"/>
</dbReference>
<dbReference type="Proteomes" id="UP000284868">
    <property type="component" value="Unassembled WGS sequence"/>
</dbReference>
<dbReference type="SMART" id="SM00448">
    <property type="entry name" value="REC"/>
    <property type="match status" value="1"/>
</dbReference>
<evidence type="ECO:0000313" key="10">
    <source>
        <dbReference type="Proteomes" id="UP000284868"/>
    </source>
</evidence>
<dbReference type="EMBL" id="JAGZMZ010000004">
    <property type="protein sequence ID" value="MBS4883632.1"/>
    <property type="molecule type" value="Genomic_DNA"/>
</dbReference>
<keyword evidence="2 5" id="KW-0238">DNA-binding</keyword>
<dbReference type="Proteomes" id="UP000753219">
    <property type="component" value="Unassembled WGS sequence"/>
</dbReference>
<evidence type="ECO:0000256" key="2">
    <source>
        <dbReference type="ARBA" id="ARBA00023125"/>
    </source>
</evidence>
<dbReference type="PANTHER" id="PTHR48111:SF50">
    <property type="entry name" value="KDP OPERON TRANSCRIPTIONAL REGULATORY PROTEIN KDPE"/>
    <property type="match status" value="1"/>
</dbReference>
<dbReference type="Pfam" id="PF00486">
    <property type="entry name" value="Trans_reg_C"/>
    <property type="match status" value="1"/>
</dbReference>
<dbReference type="InterPro" id="IPR036388">
    <property type="entry name" value="WH-like_DNA-bd_sf"/>
</dbReference>
<dbReference type="PANTHER" id="PTHR48111">
    <property type="entry name" value="REGULATOR OF RPOS"/>
    <property type="match status" value="1"/>
</dbReference>
<sequence length="246" mass="27862">MSQNIKILIVEDDGPIRNLIATALQTNAYKYDLAANGKTALLALSTHHYDIVLLDLGLPDKDGIEIIDQLRTFSTTPIIVISARTNDEDKIAALDAGADDYLTKPFSVEELLARVRSTLRRAQFLENQKSQREEIAFENGDLKIDYPSRTVYFQGKELHLMPIEYNLLCLLAHNVGRVLTHQYILDKVWTNAMESDLSSLRVYMTTLRKKIEKNSTQKYIQTHIGVGYKMIRVTDTKEDSNDEAGA</sequence>
<dbReference type="SUPFAM" id="SSF52172">
    <property type="entry name" value="CheY-like"/>
    <property type="match status" value="1"/>
</dbReference>
<keyword evidence="4" id="KW-0597">Phosphoprotein</keyword>
<dbReference type="CDD" id="cd00383">
    <property type="entry name" value="trans_reg_C"/>
    <property type="match status" value="1"/>
</dbReference>
<dbReference type="InterPro" id="IPR001867">
    <property type="entry name" value="OmpR/PhoB-type_DNA-bd"/>
</dbReference>
<dbReference type="SMART" id="SM00862">
    <property type="entry name" value="Trans_reg_C"/>
    <property type="match status" value="1"/>
</dbReference>
<dbReference type="CDD" id="cd17620">
    <property type="entry name" value="REC_OmpR_KdpE-like"/>
    <property type="match status" value="1"/>
</dbReference>
<dbReference type="OrthoDB" id="9802426at2"/>
<organism evidence="9 10">
    <name type="scientific">Amedibacillus dolichus</name>
    <dbReference type="NCBI Taxonomy" id="31971"/>
    <lineage>
        <taxon>Bacteria</taxon>
        <taxon>Bacillati</taxon>
        <taxon>Bacillota</taxon>
        <taxon>Erysipelotrichia</taxon>
        <taxon>Erysipelotrichales</taxon>
        <taxon>Erysipelotrichaceae</taxon>
        <taxon>Amedibacillus</taxon>
    </lineage>
</organism>
<feature type="domain" description="OmpR/PhoB-type" evidence="7">
    <location>
        <begin position="134"/>
        <end position="232"/>
    </location>
</feature>
<keyword evidence="10" id="KW-1185">Reference proteome</keyword>
<dbReference type="Gene3D" id="3.40.50.2300">
    <property type="match status" value="1"/>
</dbReference>
<evidence type="ECO:0000256" key="5">
    <source>
        <dbReference type="PROSITE-ProRule" id="PRU01091"/>
    </source>
</evidence>
<dbReference type="InterPro" id="IPR001789">
    <property type="entry name" value="Sig_transdc_resp-reg_receiver"/>
</dbReference>
<evidence type="ECO:0000256" key="3">
    <source>
        <dbReference type="ARBA" id="ARBA00023163"/>
    </source>
</evidence>
<dbReference type="GO" id="GO:0032993">
    <property type="term" value="C:protein-DNA complex"/>
    <property type="evidence" value="ECO:0007669"/>
    <property type="project" value="TreeGrafter"/>
</dbReference>
<dbReference type="AlphaFoldDB" id="A0A415PBM6"/>
<evidence type="ECO:0000259" key="6">
    <source>
        <dbReference type="PROSITE" id="PS50110"/>
    </source>
</evidence>
<evidence type="ECO:0000259" key="7">
    <source>
        <dbReference type="PROSITE" id="PS51755"/>
    </source>
</evidence>
<accession>A0A415PBM6</accession>
<evidence type="ECO:0000256" key="1">
    <source>
        <dbReference type="ARBA" id="ARBA00023015"/>
    </source>
</evidence>
<dbReference type="InterPro" id="IPR039420">
    <property type="entry name" value="WalR-like"/>
</dbReference>
<keyword evidence="1" id="KW-0805">Transcription regulation</keyword>
<dbReference type="PROSITE" id="PS51755">
    <property type="entry name" value="OMPR_PHOB"/>
    <property type="match status" value="1"/>
</dbReference>
<dbReference type="RefSeq" id="WP_118365633.1">
    <property type="nucleotide sequence ID" value="NZ_CAJKGD010000003.1"/>
</dbReference>
<keyword evidence="3" id="KW-0804">Transcription</keyword>
<feature type="domain" description="Response regulatory" evidence="6">
    <location>
        <begin position="6"/>
        <end position="119"/>
    </location>
</feature>
<comment type="caution">
    <text evidence="9">The sequence shown here is derived from an EMBL/GenBank/DDBJ whole genome shotgun (WGS) entry which is preliminary data.</text>
</comment>
<evidence type="ECO:0000256" key="4">
    <source>
        <dbReference type="PROSITE-ProRule" id="PRU00169"/>
    </source>
</evidence>
<dbReference type="SUPFAM" id="SSF46894">
    <property type="entry name" value="C-terminal effector domain of the bipartite response regulators"/>
    <property type="match status" value="1"/>
</dbReference>
<dbReference type="GO" id="GO:0005829">
    <property type="term" value="C:cytosol"/>
    <property type="evidence" value="ECO:0007669"/>
    <property type="project" value="TreeGrafter"/>
</dbReference>
<dbReference type="PROSITE" id="PS50110">
    <property type="entry name" value="RESPONSE_REGULATORY"/>
    <property type="match status" value="1"/>
</dbReference>
<reference evidence="8" key="2">
    <citation type="submission" date="2021-02" db="EMBL/GenBank/DDBJ databases">
        <title>Infant gut strain persistence is associated with maternal origin, phylogeny, and functional potential including surface adhesion and iron acquisition.</title>
        <authorList>
            <person name="Lou Y.C."/>
        </authorList>
    </citation>
    <scope>NUCLEOTIDE SEQUENCE</scope>
    <source>
        <strain evidence="8">L3_108_103G1_dasL3_108_103G1_concoct_2</strain>
    </source>
</reference>
<feature type="modified residue" description="4-aspartylphosphate" evidence="4">
    <location>
        <position position="55"/>
    </location>
</feature>
<proteinExistence type="predicted"/>
<evidence type="ECO:0000313" key="9">
    <source>
        <dbReference type="EMBL" id="RHM10125.1"/>
    </source>
</evidence>
<dbReference type="EMBL" id="QRPK01000030">
    <property type="protein sequence ID" value="RHM10125.1"/>
    <property type="molecule type" value="Genomic_DNA"/>
</dbReference>
<name>A0A415PBM6_9FIRM</name>
<dbReference type="GO" id="GO:0000976">
    <property type="term" value="F:transcription cis-regulatory region binding"/>
    <property type="evidence" value="ECO:0007669"/>
    <property type="project" value="TreeGrafter"/>
</dbReference>